<dbReference type="AlphaFoldDB" id="A0A7S0JEU1"/>
<dbReference type="GO" id="GO:0003779">
    <property type="term" value="F:actin binding"/>
    <property type="evidence" value="ECO:0007669"/>
    <property type="project" value="UniProtKB-KW"/>
</dbReference>
<proteinExistence type="predicted"/>
<feature type="domain" description="Calponin-homology (CH)" evidence="6">
    <location>
        <begin position="139"/>
        <end position="246"/>
    </location>
</feature>
<dbReference type="InterPro" id="IPR011992">
    <property type="entry name" value="EF-hand-dom_pair"/>
</dbReference>
<dbReference type="InterPro" id="IPR036872">
    <property type="entry name" value="CH_dom_sf"/>
</dbReference>
<dbReference type="PROSITE" id="PS50021">
    <property type="entry name" value="CH"/>
    <property type="match status" value="2"/>
</dbReference>
<dbReference type="InterPro" id="IPR001715">
    <property type="entry name" value="CH_dom"/>
</dbReference>
<dbReference type="Gene3D" id="1.20.58.60">
    <property type="match status" value="2"/>
</dbReference>
<feature type="coiled-coil region" evidence="4">
    <location>
        <begin position="370"/>
        <end position="397"/>
    </location>
</feature>
<dbReference type="GO" id="GO:0005509">
    <property type="term" value="F:calcium ion binding"/>
    <property type="evidence" value="ECO:0007669"/>
    <property type="project" value="InterPro"/>
</dbReference>
<evidence type="ECO:0000256" key="4">
    <source>
        <dbReference type="SAM" id="Coils"/>
    </source>
</evidence>
<feature type="domain" description="EF-hand" evidence="7">
    <location>
        <begin position="864"/>
        <end position="899"/>
    </location>
</feature>
<dbReference type="SUPFAM" id="SSF47576">
    <property type="entry name" value="Calponin-homology domain, CH-domain"/>
    <property type="match status" value="1"/>
</dbReference>
<dbReference type="PANTHER" id="PTHR11915">
    <property type="entry name" value="SPECTRIN/FILAMIN RELATED CYTOSKELETAL PROTEIN"/>
    <property type="match status" value="1"/>
</dbReference>
<dbReference type="SUPFAM" id="SSF47473">
    <property type="entry name" value="EF-hand"/>
    <property type="match status" value="1"/>
</dbReference>
<feature type="region of interest" description="Disordered" evidence="5">
    <location>
        <begin position="431"/>
        <end position="454"/>
    </location>
</feature>
<feature type="domain" description="Calponin-homology (CH)" evidence="6">
    <location>
        <begin position="22"/>
        <end position="130"/>
    </location>
</feature>
<dbReference type="InterPro" id="IPR018247">
    <property type="entry name" value="EF_Hand_1_Ca_BS"/>
</dbReference>
<accession>A0A7S0JEU1</accession>
<keyword evidence="3" id="KW-0009">Actin-binding</keyword>
<protein>
    <recommendedName>
        <fullName evidence="9">Calmodulin</fullName>
    </recommendedName>
</protein>
<dbReference type="Pfam" id="PF00307">
    <property type="entry name" value="CH"/>
    <property type="match status" value="2"/>
</dbReference>
<keyword evidence="4" id="KW-0175">Coiled coil</keyword>
<reference evidence="8" key="1">
    <citation type="submission" date="2021-01" db="EMBL/GenBank/DDBJ databases">
        <authorList>
            <person name="Corre E."/>
            <person name="Pelletier E."/>
            <person name="Niang G."/>
            <person name="Scheremetjew M."/>
            <person name="Finn R."/>
            <person name="Kale V."/>
            <person name="Holt S."/>
            <person name="Cochrane G."/>
            <person name="Meng A."/>
            <person name="Brown T."/>
            <person name="Cohen L."/>
        </authorList>
    </citation>
    <scope>NUCLEOTIDE SEQUENCE</scope>
    <source>
        <strain evidence="8">RCC1130</strain>
    </source>
</reference>
<dbReference type="Gene3D" id="1.10.238.10">
    <property type="entry name" value="EF-hand"/>
    <property type="match status" value="2"/>
</dbReference>
<dbReference type="Gene3D" id="1.10.418.10">
    <property type="entry name" value="Calponin-like domain"/>
    <property type="match status" value="2"/>
</dbReference>
<dbReference type="InterPro" id="IPR002048">
    <property type="entry name" value="EF_hand_dom"/>
</dbReference>
<dbReference type="SMART" id="SM01184">
    <property type="entry name" value="efhand_Ca_insen"/>
    <property type="match status" value="1"/>
</dbReference>
<dbReference type="Pfam" id="PF00435">
    <property type="entry name" value="Spectrin"/>
    <property type="match status" value="1"/>
</dbReference>
<dbReference type="SMART" id="SM00033">
    <property type="entry name" value="CH"/>
    <property type="match status" value="2"/>
</dbReference>
<dbReference type="PROSITE" id="PS00018">
    <property type="entry name" value="EF_HAND_1"/>
    <property type="match status" value="1"/>
</dbReference>
<gene>
    <name evidence="8" type="ORF">CLEP1334_LOCUS24483</name>
</gene>
<evidence type="ECO:0000256" key="1">
    <source>
        <dbReference type="ARBA" id="ARBA00022737"/>
    </source>
</evidence>
<dbReference type="EMBL" id="HBER01048784">
    <property type="protein sequence ID" value="CAD8549193.1"/>
    <property type="molecule type" value="Transcribed_RNA"/>
</dbReference>
<name>A0A7S0JEU1_9EUKA</name>
<organism evidence="8">
    <name type="scientific">Calcidiscus leptoporus</name>
    <dbReference type="NCBI Taxonomy" id="127549"/>
    <lineage>
        <taxon>Eukaryota</taxon>
        <taxon>Haptista</taxon>
        <taxon>Haptophyta</taxon>
        <taxon>Prymnesiophyceae</taxon>
        <taxon>Coccolithales</taxon>
        <taxon>Calcidiscaceae</taxon>
        <taxon>Calcidiscus</taxon>
    </lineage>
</organism>
<keyword evidence="1" id="KW-0677">Repeat</keyword>
<evidence type="ECO:0000256" key="3">
    <source>
        <dbReference type="ARBA" id="ARBA00023203"/>
    </source>
</evidence>
<keyword evidence="2" id="KW-0106">Calcium</keyword>
<evidence type="ECO:0000259" key="6">
    <source>
        <dbReference type="PROSITE" id="PS50021"/>
    </source>
</evidence>
<dbReference type="PROSITE" id="PS50222">
    <property type="entry name" value="EF_HAND_2"/>
    <property type="match status" value="1"/>
</dbReference>
<dbReference type="FunFam" id="1.10.418.10:FF:000001">
    <property type="entry name" value="Actinin alpha 1"/>
    <property type="match status" value="1"/>
</dbReference>
<evidence type="ECO:0000256" key="5">
    <source>
        <dbReference type="SAM" id="MobiDB-lite"/>
    </source>
</evidence>
<dbReference type="InterPro" id="IPR002017">
    <property type="entry name" value="Spectrin_repeat"/>
</dbReference>
<evidence type="ECO:0008006" key="9">
    <source>
        <dbReference type="Google" id="ProtNLM"/>
    </source>
</evidence>
<sequence length="1005" mass="112509">MESPRNNTEGLNAAAADAARQKMQIKSFTAWVNLHLKEVKMQVDDLQTDFDDGIKLLRLVEVISEEELGKYNKNPVSKFQKIENLNIPLKFINSFLHEVGIRNSYSAENIIEGNDTLILGMIWSLILRYNVAQVSEGDKTAKEGLLLWAKTKVEEVSGGKVQVNNFHNSWQDGVAFNCLIQAYRPDLVDYKKLKPSNKIVNLNQAFDIAEKDIGIPKLLDANDMVTMRPDEKSVMTYVSFFWKAFAANKRKNMAGERITHVVQREQAYAEMQAQYKEQMEELMTWAKAKTTEFNDSTSINSQAELEMLLRGYVDYSRTEKAAKQQMMLDLEALFSSIKSRLSTLDRDFVPPEELTLAAMETQWEVLTTAESEYEEKLNALLKNLKKVELAIKLFNSKVIKLEDWLEDKEAWLAQSMMPFHKQVEPVALPPPEAVADDAAPADAEPAGERQRPRSRSFIESIASALSLGRPRGSSVTKSESGTPFLKEAMTTAAAKEGISPGSGSPKLKMLPIIARVSSEHAAAFPRSASMVNVLEPIDSIAAVQARLNMFAAYEEELAGRKAALPEMKALIGRIIGLGCPPMRQFSLQNREGTITERFAGVEKQGAEYVEKLNEELIRQQKMDEMRLTFAKRAEALTRWMEASIAMLTEAFAHESIAEAEQQIAELNGFAPIMAEHDAELEQCATFGDEMTEMGITKNAYSRFTLFDLQRFMAEVKRCFEQRQEELQASLDRQKYIEEQKLAFAKAAEMVLVYVREQKQTLEAVAPAINVREEDPASVAHGKQVQAALEEQLTATARDERLAQLKTAQELSDFLLEAAATDNPHTRETVSSLEAQVASLEKVIRDKHTFLVSMISQAQVQVSAEQYEEIKKAHAHFDKSGNGSLNALEFNGAMRAMGFEMGEEEEKLAFERFAVCAEDGAEPSLTLDAFVDLVLAQFKESDTMEALIDAFKVVAGSKDYVMADDLKACIPESETQYLLSNLEPRDDVGLDFLPFSAFVYGKTGNA</sequence>
<evidence type="ECO:0000259" key="7">
    <source>
        <dbReference type="PROSITE" id="PS50222"/>
    </source>
</evidence>
<evidence type="ECO:0000256" key="2">
    <source>
        <dbReference type="ARBA" id="ARBA00022837"/>
    </source>
</evidence>
<evidence type="ECO:0000313" key="8">
    <source>
        <dbReference type="EMBL" id="CAD8549193.1"/>
    </source>
</evidence>
<dbReference type="SUPFAM" id="SSF46966">
    <property type="entry name" value="Spectrin repeat"/>
    <property type="match status" value="2"/>
</dbReference>